<feature type="compositionally biased region" description="Low complexity" evidence="1">
    <location>
        <begin position="253"/>
        <end position="276"/>
    </location>
</feature>
<dbReference type="Gene3D" id="3.40.50.1820">
    <property type="entry name" value="alpha/beta hydrolase"/>
    <property type="match status" value="1"/>
</dbReference>
<organism evidence="2 3">
    <name type="scientific">Candolleomyces aberdarensis</name>
    <dbReference type="NCBI Taxonomy" id="2316362"/>
    <lineage>
        <taxon>Eukaryota</taxon>
        <taxon>Fungi</taxon>
        <taxon>Dikarya</taxon>
        <taxon>Basidiomycota</taxon>
        <taxon>Agaricomycotina</taxon>
        <taxon>Agaricomycetes</taxon>
        <taxon>Agaricomycetidae</taxon>
        <taxon>Agaricales</taxon>
        <taxon>Agaricineae</taxon>
        <taxon>Psathyrellaceae</taxon>
        <taxon>Candolleomyces</taxon>
    </lineage>
</organism>
<comment type="caution">
    <text evidence="2">The sequence shown here is derived from an EMBL/GenBank/DDBJ whole genome shotgun (WGS) entry which is preliminary data.</text>
</comment>
<evidence type="ECO:0008006" key="4">
    <source>
        <dbReference type="Google" id="ProtNLM"/>
    </source>
</evidence>
<feature type="compositionally biased region" description="Basic and acidic residues" evidence="1">
    <location>
        <begin position="792"/>
        <end position="816"/>
    </location>
</feature>
<dbReference type="PANTHER" id="PTHR37287:SF1">
    <property type="entry name" value="INO EIGHTY SUBUNIT 1"/>
    <property type="match status" value="1"/>
</dbReference>
<feature type="compositionally biased region" description="Low complexity" evidence="1">
    <location>
        <begin position="319"/>
        <end position="333"/>
    </location>
</feature>
<keyword evidence="3" id="KW-1185">Reference proteome</keyword>
<dbReference type="SUPFAM" id="SSF53474">
    <property type="entry name" value="alpha/beta-Hydrolases"/>
    <property type="match status" value="1"/>
</dbReference>
<feature type="region of interest" description="Disordered" evidence="1">
    <location>
        <begin position="144"/>
        <end position="185"/>
    </location>
</feature>
<evidence type="ECO:0000313" key="2">
    <source>
        <dbReference type="EMBL" id="RXW18237.1"/>
    </source>
</evidence>
<gene>
    <name evidence="2" type="ORF">EST38_g7628</name>
</gene>
<feature type="compositionally biased region" description="Polar residues" evidence="1">
    <location>
        <begin position="147"/>
        <end position="156"/>
    </location>
</feature>
<name>A0A4Q2DEP5_9AGAR</name>
<dbReference type="EMBL" id="SDEE01000280">
    <property type="protein sequence ID" value="RXW18237.1"/>
    <property type="molecule type" value="Genomic_DNA"/>
</dbReference>
<feature type="compositionally biased region" description="Low complexity" evidence="1">
    <location>
        <begin position="347"/>
        <end position="364"/>
    </location>
</feature>
<dbReference type="STRING" id="2316362.A0A4Q2DEP5"/>
<evidence type="ECO:0000256" key="1">
    <source>
        <dbReference type="SAM" id="MobiDB-lite"/>
    </source>
</evidence>
<dbReference type="InterPro" id="IPR038014">
    <property type="entry name" value="Ies1"/>
</dbReference>
<feature type="region of interest" description="Disordered" evidence="1">
    <location>
        <begin position="200"/>
        <end position="293"/>
    </location>
</feature>
<reference evidence="2 3" key="1">
    <citation type="submission" date="2019-01" db="EMBL/GenBank/DDBJ databases">
        <title>Draft genome sequence of Psathyrella aberdarensis IHI B618.</title>
        <authorList>
            <person name="Buettner E."/>
            <person name="Kellner H."/>
        </authorList>
    </citation>
    <scope>NUCLEOTIDE SEQUENCE [LARGE SCALE GENOMIC DNA]</scope>
    <source>
        <strain evidence="2 3">IHI B618</strain>
    </source>
</reference>
<dbReference type="PANTHER" id="PTHR37287">
    <property type="entry name" value="INO EIGHTY SUBUNIT 1"/>
    <property type="match status" value="1"/>
</dbReference>
<proteinExistence type="predicted"/>
<dbReference type="AlphaFoldDB" id="A0A4Q2DEP5"/>
<accession>A0A4Q2DEP5</accession>
<feature type="region of interest" description="Disordered" evidence="1">
    <location>
        <begin position="315"/>
        <end position="372"/>
    </location>
</feature>
<dbReference type="InterPro" id="IPR029058">
    <property type="entry name" value="AB_hydrolase_fold"/>
</dbReference>
<feature type="region of interest" description="Disordered" evidence="1">
    <location>
        <begin position="792"/>
        <end position="960"/>
    </location>
</feature>
<feature type="compositionally biased region" description="Basic and acidic residues" evidence="1">
    <location>
        <begin position="841"/>
        <end position="871"/>
    </location>
</feature>
<evidence type="ECO:0000313" key="3">
    <source>
        <dbReference type="Proteomes" id="UP000290288"/>
    </source>
</evidence>
<sequence length="1026" mass="113274">MGLYDEMAECLGLRLITIDRWGLGRTESRSKSSKGIIQWASAVEEVLDILNIRECSIMAHSAGAPYALSFANKVPSRIRGDICLLAPWVGGSENSGYRWLKYVPNGILKTAQAAEWKIQAWMIGKPPTIAYEGIGYTAPKKELPKEWTSNTTNPSSPKAKGYSSLHRAQSIGGGSRPSIGSSTFSEYDDLRDFDGRFESRSTLGQESRPPSEFGGHDPLHNGMFIGKRKTSRGFLNRLKGSTSGKSEEKDKSPSSGSKKLKGLRSMSSLKSKGSLSRKSESTKSSPQPPPTLQIEVGLGLEDLAWVKSIDGPASEANLSRTATPSPSSTSHSPYLRSNGHRSISFTSSSSKMPASMPSSPSPSAVTTNYAPGNGPQNYQAALGNALLAASHAESSKGTHNDLVQILNHDNQPWGFSYAAYPHNVRVWYGDKDEKIAENAVRWMERTMGNDKCAVRVVRGADHGLMYRSSVVIEVLEWLLEAWRDKERQEPFAALRFPPLLSFLACLVSTTCMASRRQSPTPKRTLALKRTDGEPLTRADIQYDVLEAIFSDRTPAFTDPYNSSEDAPKVCFRDLYIKAITNSPKATKALKDKMAESSDFAEDFAMLALLVNVGRINTTMSFFPEMKTAIRTYHPIPTLQRTSGNLQDAPRIKVILKMGLLERETQSAPNNPEDILSHARAGRIPSTSILNLIFVLSSHSSVVGTHFSQRFDFLDVFLRTEISSESRAQAFLWMCFNYLENPGSASDDYDEEEKPNPFADPSKNSAPSLISLSPEEALLENVDSPEDKAHAEKLISNRDTIVKQHAAKGAEKEANRPEEDDQSVLSDTEAKGKGKKKGAAKGAEKPKRAAAPKEKKAATEKSRKDKLKKDAKSSQNSVQGSTPRDDMSVDDDSVDISHAPPGMVPRLITTSDSMEDGSHNYRILSSKSAEPKNRGGHRYSPYPRSPDHTHSHKPRAFRSPVPERTMFQHAWYIINNTDPLMDSDDERGDEYDRHDYMKRLKVVSQLAQRQWTEPSHALQLSVELSGT</sequence>
<dbReference type="GO" id="GO:0031011">
    <property type="term" value="C:Ino80 complex"/>
    <property type="evidence" value="ECO:0007669"/>
    <property type="project" value="InterPro"/>
</dbReference>
<dbReference type="OrthoDB" id="5413003at2759"/>
<protein>
    <recommendedName>
        <fullName evidence="4">AB hydrolase-1 domain-containing protein</fullName>
    </recommendedName>
</protein>
<feature type="region of interest" description="Disordered" evidence="1">
    <location>
        <begin position="744"/>
        <end position="768"/>
    </location>
</feature>
<dbReference type="Proteomes" id="UP000290288">
    <property type="component" value="Unassembled WGS sequence"/>
</dbReference>